<evidence type="ECO:0000256" key="3">
    <source>
        <dbReference type="ARBA" id="ARBA00023163"/>
    </source>
</evidence>
<evidence type="ECO:0000256" key="4">
    <source>
        <dbReference type="ARBA" id="ARBA00023242"/>
    </source>
</evidence>
<dbReference type="PANTHER" id="PTHR21277">
    <property type="entry name" value="TRANSCRIPTIONAL ADAPTER 1"/>
    <property type="match status" value="1"/>
</dbReference>
<dbReference type="Pfam" id="PF12767">
    <property type="entry name" value="SAGA-Tad1"/>
    <property type="match status" value="1"/>
</dbReference>
<feature type="region of interest" description="Disordered" evidence="5">
    <location>
        <begin position="1"/>
        <end position="42"/>
    </location>
</feature>
<protein>
    <submittedName>
        <fullName evidence="6">BgTH12-06340</fullName>
    </submittedName>
</protein>
<comment type="caution">
    <text evidence="6">The sequence shown here is derived from an EMBL/GenBank/DDBJ whole genome shotgun (WGS) entry which is preliminary data.</text>
</comment>
<evidence type="ECO:0000256" key="5">
    <source>
        <dbReference type="SAM" id="MobiDB-lite"/>
    </source>
</evidence>
<keyword evidence="3" id="KW-0804">Transcription</keyword>
<evidence type="ECO:0000256" key="2">
    <source>
        <dbReference type="ARBA" id="ARBA00023015"/>
    </source>
</evidence>
<dbReference type="InterPro" id="IPR024738">
    <property type="entry name" value="Hfi1/Tada1"/>
</dbReference>
<dbReference type="GO" id="GO:0000124">
    <property type="term" value="C:SAGA complex"/>
    <property type="evidence" value="ECO:0007669"/>
    <property type="project" value="UniProtKB-ARBA"/>
</dbReference>
<dbReference type="GO" id="GO:0006357">
    <property type="term" value="P:regulation of transcription by RNA polymerase II"/>
    <property type="evidence" value="ECO:0007669"/>
    <property type="project" value="TreeGrafter"/>
</dbReference>
<dbReference type="AlphaFoldDB" id="A0A9W4GDE1"/>
<reference evidence="6" key="1">
    <citation type="submission" date="2020-10" db="EMBL/GenBank/DDBJ databases">
        <authorList>
            <person name="Muller C M."/>
        </authorList>
    </citation>
    <scope>NUCLEOTIDE SEQUENCE</scope>
    <source>
        <strain evidence="6">THUN-12</strain>
    </source>
</reference>
<accession>A0A9W4GDE1</accession>
<proteinExistence type="predicted"/>
<feature type="compositionally biased region" description="Low complexity" evidence="5">
    <location>
        <begin position="14"/>
        <end position="25"/>
    </location>
</feature>
<comment type="subcellular location">
    <subcellularLocation>
        <location evidence="1">Nucleus</location>
    </subcellularLocation>
</comment>
<gene>
    <name evidence="6" type="ORF">BGTH12_LOCUS1989</name>
</gene>
<evidence type="ECO:0000256" key="1">
    <source>
        <dbReference type="ARBA" id="ARBA00004123"/>
    </source>
</evidence>
<dbReference type="Proteomes" id="UP000683417">
    <property type="component" value="Unassembled WGS sequence"/>
</dbReference>
<sequence>MDDIDPAALGRPVTSTTPTLPSKSLNGPILNGTKISKPGIGPPPPRINLEPMYMAVKGAIGEHWPTYKEAIIQFLSGNLNQAEFSARINPYVQSPTGETEHLHNKLIAGIYGNATREIPDHGVASWVSANDKPIIIGAKPVTGDAAEQRLKTEVMQLPNRDRRRMKDLTPNHINSHDTIANVFGEHRRPRVVAKPIDSVPTSAGGSLQMTNLDVEIRKRYAQPLASESGEFPDSSTIESRMLPICCETGILSGHAPDAAHFMSVATETFIKEVLSTIFSKTRSNGPGTGGSAGTGGGANWIQTHKYRIQLEREEDAAQRGEILRDKSGLLPMEARAASERGPLGMADVRMALELGDCGLGQMSAVVQQILLGYREGEVEHWDDYTWPENHVRIDGQDVPLDSDTEMSGMRALNGYSHDKESDDWGWEGCGPEDRARLDNLLDSCLAV</sequence>
<name>A0A9W4GDE1_BLUGR</name>
<dbReference type="GO" id="GO:0005634">
    <property type="term" value="C:nucleus"/>
    <property type="evidence" value="ECO:0007669"/>
    <property type="project" value="UniProtKB-SubCell"/>
</dbReference>
<organism evidence="6 7">
    <name type="scientific">Blumeria graminis f. sp. triticale</name>
    <dbReference type="NCBI Taxonomy" id="1689686"/>
    <lineage>
        <taxon>Eukaryota</taxon>
        <taxon>Fungi</taxon>
        <taxon>Dikarya</taxon>
        <taxon>Ascomycota</taxon>
        <taxon>Pezizomycotina</taxon>
        <taxon>Leotiomycetes</taxon>
        <taxon>Erysiphales</taxon>
        <taxon>Erysiphaceae</taxon>
        <taxon>Blumeria</taxon>
    </lineage>
</organism>
<dbReference type="GO" id="GO:0003713">
    <property type="term" value="F:transcription coactivator activity"/>
    <property type="evidence" value="ECO:0007669"/>
    <property type="project" value="TreeGrafter"/>
</dbReference>
<keyword evidence="4" id="KW-0539">Nucleus</keyword>
<dbReference type="PANTHER" id="PTHR21277:SF5">
    <property type="entry name" value="TRANSCRIPTIONAL ADAPTER 1"/>
    <property type="match status" value="1"/>
</dbReference>
<evidence type="ECO:0000313" key="6">
    <source>
        <dbReference type="EMBL" id="CAD6500631.1"/>
    </source>
</evidence>
<keyword evidence="2" id="KW-0805">Transcription regulation</keyword>
<dbReference type="EMBL" id="CAJHIT010000004">
    <property type="protein sequence ID" value="CAD6500631.1"/>
    <property type="molecule type" value="Genomic_DNA"/>
</dbReference>
<evidence type="ECO:0000313" key="7">
    <source>
        <dbReference type="Proteomes" id="UP000683417"/>
    </source>
</evidence>